<reference evidence="5 6" key="1">
    <citation type="submission" date="2021-02" db="EMBL/GenBank/DDBJ databases">
        <title>Porcisia hertigi Genome sequencing and assembly.</title>
        <authorList>
            <person name="Almutairi H."/>
            <person name="Gatherer D."/>
        </authorList>
    </citation>
    <scope>NUCLEOTIDE SEQUENCE [LARGE SCALE GENOMIC DNA]</scope>
    <source>
        <strain evidence="5 6">C119</strain>
    </source>
</reference>
<accession>A0A836H5B9</accession>
<evidence type="ECO:0000256" key="3">
    <source>
        <dbReference type="SAM" id="MobiDB-lite"/>
    </source>
</evidence>
<comment type="caution">
    <text evidence="5">The sequence shown here is derived from an EMBL/GenBank/DDBJ whole genome shotgun (WGS) entry which is preliminary data.</text>
</comment>
<dbReference type="Pfam" id="PF06414">
    <property type="entry name" value="Zeta_toxin"/>
    <property type="match status" value="1"/>
</dbReference>
<keyword evidence="1" id="KW-0547">Nucleotide-binding</keyword>
<feature type="compositionally biased region" description="Polar residues" evidence="3">
    <location>
        <begin position="597"/>
        <end position="613"/>
    </location>
</feature>
<name>A0A836H5B9_9TRYP</name>
<dbReference type="EMBL" id="JAFJZO010000034">
    <property type="protein sequence ID" value="KAG5493932.1"/>
    <property type="molecule type" value="Genomic_DNA"/>
</dbReference>
<sequence length="1056" mass="117000">MMHSPPPYVPFVEYALKALEHPPYMYVAKLAACCTMLFLTRENPEMLQNLCHKWAIRFARDRLRLVGHVRKRASYCIDSSDPLLYHGGDATLAKEDIPSERYAQHVSEDHIQVRHATPSLCCCDPDKAVEHMLSILNTLVPMYFSWNWHRADYVIQINKEYEVYVREYVLPLCANLTPEEGIDDSEHTPWLLPPHTYLEPTESISPFYTPTSTGAPYRCEGSPSGSKSLVSIANGTTLNRHHCISASGSPTTRNTESEGLDLCSLQKQCALTPAVREKCSTGVDSSFPQQSSPSITNNGFDDSVPYSSLSNRPTTAQTVGSQNGVSNPPIMSPNVMCARAFSATAVYGLRFLTLSNYREALLSNTTGLVIVFHAKYSAKSNEAIQMFHKITEKRLLNPMPTIAVVYAVMEPELSSLYKVSWFPTIVYTPPLRYQKHHHHHDSSSGLHSSSDQTHQEKTCGACSESKRSAPAGNPPTSARTLAAPMAPTAVSEAPLCPAPTQPSRYRHRKPRVNGLSSNLRNGLPRRGRRHAPDSMSLPVHNSVEVPSRRTTGHTPNEAEETAPSAEAEEIALSSKNNSMCSRLTEPLQNHGAAVESNGSLATTSGHHPSTSTDSRPDSLSAFAGSPREKAKSLTPSPRETVSSAVGESVHAPLAPPLRRWNDGSPVSSSCHSGSIECRARLMDDYSGEAWRESFQDVLDANEYVIYPLEGVQTIPSLVEWISSRGASVPRLRKMRQFFTCIKSVPHDKFKRYREMHSAVVTLRRLQGIKDDLGVAGSGSRGGAHTPSQLTPPHSQQSQQPDQPLFIFLGGGMAAGKTTAVAALARSSWWENHKEQSVVVNADEFKLPLELEMGSPEAHIHSTRAAENLLVKAINQGRSVVFDGTMMWKPFVEQVVAMVRDAHHTLFKQGPGYDKQRGVEQYFLSDKTRHPALTTPYKIIFLGITVDVETAVPRGFLRKFQTNRGVPISMQLRSFKLFAENFHDYVSMVDETTLYNNNVFVKLEDGELPPVLAECNEKTEYKLAVHDEAAFQQFLRQQHLNEHADNVMEVFPATPVT</sequence>
<dbReference type="SUPFAM" id="SSF52540">
    <property type="entry name" value="P-loop containing nucleoside triphosphate hydrolases"/>
    <property type="match status" value="1"/>
</dbReference>
<evidence type="ECO:0000256" key="1">
    <source>
        <dbReference type="ARBA" id="ARBA00022741"/>
    </source>
</evidence>
<dbReference type="GeneID" id="94287887"/>
<dbReference type="Proteomes" id="UP000674318">
    <property type="component" value="Unassembled WGS sequence"/>
</dbReference>
<evidence type="ECO:0000256" key="2">
    <source>
        <dbReference type="ARBA" id="ARBA00022840"/>
    </source>
</evidence>
<dbReference type="GO" id="GO:0005524">
    <property type="term" value="F:ATP binding"/>
    <property type="evidence" value="ECO:0007669"/>
    <property type="project" value="UniProtKB-KW"/>
</dbReference>
<dbReference type="KEGG" id="phet:94287887"/>
<organism evidence="5 6">
    <name type="scientific">Porcisia hertigi</name>
    <dbReference type="NCBI Taxonomy" id="2761500"/>
    <lineage>
        <taxon>Eukaryota</taxon>
        <taxon>Discoba</taxon>
        <taxon>Euglenozoa</taxon>
        <taxon>Kinetoplastea</taxon>
        <taxon>Metakinetoplastina</taxon>
        <taxon>Trypanosomatida</taxon>
        <taxon>Trypanosomatidae</taxon>
        <taxon>Leishmaniinae</taxon>
        <taxon>Porcisia</taxon>
    </lineage>
</organism>
<feature type="domain" description="Zeta toxin" evidence="4">
    <location>
        <begin position="797"/>
        <end position="886"/>
    </location>
</feature>
<dbReference type="GO" id="GO:0016301">
    <property type="term" value="F:kinase activity"/>
    <property type="evidence" value="ECO:0007669"/>
    <property type="project" value="InterPro"/>
</dbReference>
<proteinExistence type="predicted"/>
<feature type="compositionally biased region" description="Polar residues" evidence="3">
    <location>
        <begin position="633"/>
        <end position="645"/>
    </location>
</feature>
<dbReference type="RefSeq" id="XP_067753967.1">
    <property type="nucleotide sequence ID" value="XM_067897810.1"/>
</dbReference>
<dbReference type="OrthoDB" id="10267859at2759"/>
<dbReference type="InterPro" id="IPR027417">
    <property type="entry name" value="P-loop_NTPase"/>
</dbReference>
<dbReference type="PANTHER" id="PTHR31153:SF1">
    <property type="entry name" value="CALMODULIN CALCIUM-DEPENDENT NAD KINASE"/>
    <property type="match status" value="1"/>
</dbReference>
<gene>
    <name evidence="5" type="ORF">JKF63_01764</name>
</gene>
<dbReference type="AlphaFoldDB" id="A0A836H5B9"/>
<dbReference type="InterPro" id="IPR044802">
    <property type="entry name" value="NADKc-like"/>
</dbReference>
<feature type="region of interest" description="Disordered" evidence="3">
    <location>
        <begin position="773"/>
        <end position="801"/>
    </location>
</feature>
<evidence type="ECO:0000313" key="5">
    <source>
        <dbReference type="EMBL" id="KAG5493932.1"/>
    </source>
</evidence>
<evidence type="ECO:0000259" key="4">
    <source>
        <dbReference type="Pfam" id="PF06414"/>
    </source>
</evidence>
<dbReference type="Gene3D" id="3.40.50.300">
    <property type="entry name" value="P-loop containing nucleotide triphosphate hydrolases"/>
    <property type="match status" value="1"/>
</dbReference>
<keyword evidence="6" id="KW-1185">Reference proteome</keyword>
<evidence type="ECO:0000313" key="6">
    <source>
        <dbReference type="Proteomes" id="UP000674318"/>
    </source>
</evidence>
<dbReference type="PANTHER" id="PTHR31153">
    <property type="entry name" value="CALMODULIN CALCIUM-DEPENDENT NAD KINASE"/>
    <property type="match status" value="1"/>
</dbReference>
<dbReference type="InterPro" id="IPR010488">
    <property type="entry name" value="Zeta_toxin_domain"/>
</dbReference>
<protein>
    <recommendedName>
        <fullName evidence="4">Zeta toxin domain-containing protein</fullName>
    </recommendedName>
</protein>
<feature type="region of interest" description="Disordered" evidence="3">
    <location>
        <begin position="436"/>
        <end position="569"/>
    </location>
</feature>
<keyword evidence="2" id="KW-0067">ATP-binding</keyword>
<feature type="compositionally biased region" description="Low complexity" evidence="3">
    <location>
        <begin position="786"/>
        <end position="801"/>
    </location>
</feature>
<feature type="region of interest" description="Disordered" evidence="3">
    <location>
        <begin position="597"/>
        <end position="672"/>
    </location>
</feature>